<dbReference type="STRING" id="419665.Maeo_0972"/>
<gene>
    <name evidence="2" type="ordered locus">Maeo_0972</name>
</gene>
<dbReference type="EMBL" id="CP000743">
    <property type="protein sequence ID" value="ABR56550.1"/>
    <property type="molecule type" value="Genomic_DNA"/>
</dbReference>
<keyword evidence="1" id="KW-1133">Transmembrane helix</keyword>
<dbReference type="Proteomes" id="UP000001106">
    <property type="component" value="Chromosome"/>
</dbReference>
<dbReference type="eggNOG" id="arCOG12040">
    <property type="taxonomic scope" value="Archaea"/>
</dbReference>
<dbReference type="GeneID" id="5327269"/>
<sequence>MEYLKVQSSISKITKNANNVDYLTKIRKTVGDLKKRHISDDVINKLIENDYDLEKARDIFINLRNKGAPSKTMDDLIKKDISLDIIENYEKMGVNLNKLNYTLNKLKGVKRIKIILLFLIIVILIISIYA</sequence>
<accession>A6UVM8</accession>
<dbReference type="AlphaFoldDB" id="A6UVM8"/>
<dbReference type="RefSeq" id="WP_011973682.1">
    <property type="nucleotide sequence ID" value="NC_009635.1"/>
</dbReference>
<keyword evidence="3" id="KW-1185">Reference proteome</keyword>
<keyword evidence="1" id="KW-0472">Membrane</keyword>
<reference evidence="2" key="1">
    <citation type="submission" date="2007-06" db="EMBL/GenBank/DDBJ databases">
        <title>Complete sequence of Methanococcus aeolicus Nankai-3.</title>
        <authorList>
            <consortium name="US DOE Joint Genome Institute"/>
            <person name="Copeland A."/>
            <person name="Lucas S."/>
            <person name="Lapidus A."/>
            <person name="Barry K."/>
            <person name="Glavina del Rio T."/>
            <person name="Dalin E."/>
            <person name="Tice H."/>
            <person name="Pitluck S."/>
            <person name="Chain P."/>
            <person name="Malfatti S."/>
            <person name="Shin M."/>
            <person name="Vergez L."/>
            <person name="Schmutz J."/>
            <person name="Larimer F."/>
            <person name="Land M."/>
            <person name="Hauser L."/>
            <person name="Kyrpides N."/>
            <person name="Lykidis A."/>
            <person name="Sieprawska-Lupa M."/>
            <person name="Whitman W.B."/>
            <person name="Richardson P."/>
        </authorList>
    </citation>
    <scope>NUCLEOTIDE SEQUENCE [LARGE SCALE GENOMIC DNA]</scope>
    <source>
        <strain evidence="2">Nankai-3</strain>
    </source>
</reference>
<dbReference type="HOGENOM" id="CLU_1933241_0_0_2"/>
<feature type="transmembrane region" description="Helical" evidence="1">
    <location>
        <begin position="112"/>
        <end position="129"/>
    </location>
</feature>
<protein>
    <submittedName>
        <fullName evidence="2">Uncharacterized protein</fullName>
    </submittedName>
</protein>
<organism evidence="2 3">
    <name type="scientific">Methanococcus aeolicus (strain ATCC BAA-1280 / DSM 17508 / OCM 812 / Nankai-3)</name>
    <dbReference type="NCBI Taxonomy" id="419665"/>
    <lineage>
        <taxon>Archaea</taxon>
        <taxon>Methanobacteriati</taxon>
        <taxon>Methanobacteriota</taxon>
        <taxon>Methanomada group</taxon>
        <taxon>Methanococci</taxon>
        <taxon>Methanococcales</taxon>
        <taxon>Methanococcaceae</taxon>
        <taxon>Methanococcus</taxon>
    </lineage>
</organism>
<dbReference type="KEGG" id="mae:Maeo_0972"/>
<name>A6UVM8_META3</name>
<proteinExistence type="predicted"/>
<evidence type="ECO:0000313" key="3">
    <source>
        <dbReference type="Proteomes" id="UP000001106"/>
    </source>
</evidence>
<keyword evidence="1" id="KW-0812">Transmembrane</keyword>
<evidence type="ECO:0000256" key="1">
    <source>
        <dbReference type="SAM" id="Phobius"/>
    </source>
</evidence>
<evidence type="ECO:0000313" key="2">
    <source>
        <dbReference type="EMBL" id="ABR56550.1"/>
    </source>
</evidence>